<dbReference type="RefSeq" id="WP_319626793.1">
    <property type="nucleotide sequence ID" value="NZ_JAWXRB010000001.1"/>
</dbReference>
<feature type="transmembrane region" description="Helical" evidence="1">
    <location>
        <begin position="267"/>
        <end position="288"/>
    </location>
</feature>
<evidence type="ECO:0000313" key="2">
    <source>
        <dbReference type="EMBL" id="MDX6030175.1"/>
    </source>
</evidence>
<feature type="transmembrane region" description="Helical" evidence="1">
    <location>
        <begin position="232"/>
        <end position="255"/>
    </location>
</feature>
<name>A0AAJ2VQT7_9ENTR</name>
<protein>
    <submittedName>
        <fullName evidence="2">Type VI secretion system effector</fullName>
    </submittedName>
</protein>
<keyword evidence="1" id="KW-0812">Transmembrane</keyword>
<evidence type="ECO:0000256" key="1">
    <source>
        <dbReference type="SAM" id="Phobius"/>
    </source>
</evidence>
<organism evidence="2 3">
    <name type="scientific">Scandinavium lactucae</name>
    <dbReference type="NCBI Taxonomy" id="3095028"/>
    <lineage>
        <taxon>Bacteria</taxon>
        <taxon>Pseudomonadati</taxon>
        <taxon>Pseudomonadota</taxon>
        <taxon>Gammaproteobacteria</taxon>
        <taxon>Enterobacterales</taxon>
        <taxon>Enterobacteriaceae</taxon>
        <taxon>Scandinavium</taxon>
    </lineage>
</organism>
<reference evidence="2" key="1">
    <citation type="submission" date="2023-11" db="EMBL/GenBank/DDBJ databases">
        <title>Scandinavium wanjuensis sp. nov., isolated from lettuce South Korea.</title>
        <authorList>
            <person name="Park J."/>
            <person name="Park S."/>
            <person name="Oh K.K."/>
            <person name="Cho G.S."/>
            <person name="Franz C.M.A.P."/>
        </authorList>
    </citation>
    <scope>NUCLEOTIDE SEQUENCE</scope>
    <source>
        <strain evidence="2">V105_12</strain>
    </source>
</reference>
<dbReference type="NCBIfam" id="NF041560">
    <property type="entry name" value="T6SS_Burk_ExIF"/>
    <property type="match status" value="1"/>
</dbReference>
<proteinExistence type="predicted"/>
<accession>A0AAJ2VQT7</accession>
<dbReference type="EMBL" id="JAWXRC010000017">
    <property type="protein sequence ID" value="MDX6030175.1"/>
    <property type="molecule type" value="Genomic_DNA"/>
</dbReference>
<keyword evidence="1" id="KW-0472">Membrane</keyword>
<gene>
    <name evidence="2" type="ORF">SIL20_01425</name>
</gene>
<dbReference type="Proteomes" id="UP001282336">
    <property type="component" value="Unassembled WGS sequence"/>
</dbReference>
<dbReference type="InterPro" id="IPR048130">
    <property type="entry name" value="T6SS_ExIF-like"/>
</dbReference>
<dbReference type="AlphaFoldDB" id="A0AAJ2VQT7"/>
<evidence type="ECO:0000313" key="3">
    <source>
        <dbReference type="Proteomes" id="UP001282336"/>
    </source>
</evidence>
<comment type="caution">
    <text evidence="2">The sequence shown here is derived from an EMBL/GenBank/DDBJ whole genome shotgun (WGS) entry which is preliminary data.</text>
</comment>
<keyword evidence="1" id="KW-1133">Transmembrane helix</keyword>
<sequence>MTEKYQGAVMTKEAVTFSGTPRPTWKEFNDTDKYPCVDYLKLKKELVTLQNQITITDPVYGGTNLSPAQHKRMKELERKLADAPPDPVLPPPAALIKVSGKLEAFSARLIPHYFDPEAYPQTHGYFTRQQERVAKAAVVVAAAGQGAAAQGMLLEGNRLSRLAWYVTGKINGKHFSGWLGYTFCQPGEEVELIVAPVGDEYLVYALSKPQERSITMTPGCYRGKRQARWGGTWFWLGILGFSLAGVIITWTIVYGLKQLITWDLCELLFTCIISGGVVVIGPALYSVWRRHPFPQEALAEEIFTVMGWKNITDINLVKLNRRRKRQWKRTGKPDNPFKEQTPFLYTGWGREFYYY</sequence>